<dbReference type="AlphaFoldDB" id="A0A4R3JYB4"/>
<comment type="caution">
    <text evidence="9">The sequence shown here is derived from an EMBL/GenBank/DDBJ whole genome shotgun (WGS) entry which is preliminary data.</text>
</comment>
<evidence type="ECO:0000256" key="1">
    <source>
        <dbReference type="ARBA" id="ARBA00004418"/>
    </source>
</evidence>
<dbReference type="Gene3D" id="3.40.30.10">
    <property type="entry name" value="Glutaredoxin"/>
    <property type="match status" value="1"/>
</dbReference>
<protein>
    <recommendedName>
        <fullName evidence="7">Thiol:disulfide interchange protein</fullName>
    </recommendedName>
</protein>
<dbReference type="InterPro" id="IPR051470">
    <property type="entry name" value="Thiol:disulfide_interchange"/>
</dbReference>
<accession>A0A4R3JYB4</accession>
<comment type="similarity">
    <text evidence="2 7">Belongs to the thioredoxin family. DsbC subfamily.</text>
</comment>
<evidence type="ECO:0000313" key="9">
    <source>
        <dbReference type="EMBL" id="TCS72626.1"/>
    </source>
</evidence>
<dbReference type="Gene3D" id="3.10.450.70">
    <property type="entry name" value="Disulphide bond isomerase, DsbC/G, N-terminal"/>
    <property type="match status" value="1"/>
</dbReference>
<dbReference type="PANTHER" id="PTHR35272:SF3">
    <property type="entry name" value="THIOL:DISULFIDE INTERCHANGE PROTEIN DSBC"/>
    <property type="match status" value="1"/>
</dbReference>
<evidence type="ECO:0000259" key="8">
    <source>
        <dbReference type="PROSITE" id="PS51352"/>
    </source>
</evidence>
<organism evidence="9 10">
    <name type="scientific">Sulfuritortus calidifontis</name>
    <dbReference type="NCBI Taxonomy" id="1914471"/>
    <lineage>
        <taxon>Bacteria</taxon>
        <taxon>Pseudomonadati</taxon>
        <taxon>Pseudomonadota</taxon>
        <taxon>Betaproteobacteria</taxon>
        <taxon>Nitrosomonadales</taxon>
        <taxon>Thiobacillaceae</taxon>
        <taxon>Sulfuritortus</taxon>
    </lineage>
</organism>
<feature type="domain" description="Thioredoxin" evidence="8">
    <location>
        <begin position="58"/>
        <end position="235"/>
    </location>
</feature>
<dbReference type="InterPro" id="IPR013766">
    <property type="entry name" value="Thioredoxin_domain"/>
</dbReference>
<dbReference type="SUPFAM" id="SSF52833">
    <property type="entry name" value="Thioredoxin-like"/>
    <property type="match status" value="1"/>
</dbReference>
<dbReference type="InterPro" id="IPR018950">
    <property type="entry name" value="DiS-bond_isomerase_DsbC/G_N"/>
</dbReference>
<keyword evidence="6 7" id="KW-0676">Redox-active center</keyword>
<evidence type="ECO:0000256" key="5">
    <source>
        <dbReference type="ARBA" id="ARBA00023157"/>
    </source>
</evidence>
<dbReference type="InterPro" id="IPR036249">
    <property type="entry name" value="Thioredoxin-like_sf"/>
</dbReference>
<dbReference type="Pfam" id="PF13098">
    <property type="entry name" value="Thioredoxin_2"/>
    <property type="match status" value="1"/>
</dbReference>
<dbReference type="GO" id="GO:0042597">
    <property type="term" value="C:periplasmic space"/>
    <property type="evidence" value="ECO:0007669"/>
    <property type="project" value="UniProtKB-SubCell"/>
</dbReference>
<comment type="subcellular location">
    <subcellularLocation>
        <location evidence="1 7">Periplasm</location>
    </subcellularLocation>
</comment>
<keyword evidence="3 7" id="KW-0732">Signal</keyword>
<dbReference type="InterPro" id="IPR033954">
    <property type="entry name" value="DiS-bond_Isoase_DsbC/G"/>
</dbReference>
<keyword evidence="10" id="KW-1185">Reference proteome</keyword>
<dbReference type="OrthoDB" id="12976at2"/>
<dbReference type="RefSeq" id="WP_126462823.1">
    <property type="nucleotide sequence ID" value="NZ_AP018721.1"/>
</dbReference>
<gene>
    <name evidence="9" type="ORF">EDC61_10436</name>
</gene>
<dbReference type="InterPro" id="IPR012336">
    <property type="entry name" value="Thioredoxin-like_fold"/>
</dbReference>
<keyword evidence="5" id="KW-1015">Disulfide bond</keyword>
<reference evidence="9 10" key="1">
    <citation type="submission" date="2019-03" db="EMBL/GenBank/DDBJ databases">
        <title>Genomic Encyclopedia of Type Strains, Phase IV (KMG-IV): sequencing the most valuable type-strain genomes for metagenomic binning, comparative biology and taxonomic classification.</title>
        <authorList>
            <person name="Goeker M."/>
        </authorList>
    </citation>
    <scope>NUCLEOTIDE SEQUENCE [LARGE SCALE GENOMIC DNA]</scope>
    <source>
        <strain evidence="9 10">DSM 103923</strain>
    </source>
</reference>
<feature type="signal peptide" evidence="7">
    <location>
        <begin position="1"/>
        <end position="18"/>
    </location>
</feature>
<dbReference type="CDD" id="cd03020">
    <property type="entry name" value="DsbA_DsbC_DsbG"/>
    <property type="match status" value="1"/>
</dbReference>
<keyword evidence="4 7" id="KW-0574">Periplasm</keyword>
<evidence type="ECO:0000256" key="7">
    <source>
        <dbReference type="RuleBase" id="RU364038"/>
    </source>
</evidence>
<dbReference type="InterPro" id="IPR009094">
    <property type="entry name" value="DiS-bond_isomerase_DsbC/G_N_sf"/>
</dbReference>
<dbReference type="SUPFAM" id="SSF54423">
    <property type="entry name" value="DsbC/DsbG N-terminal domain-like"/>
    <property type="match status" value="1"/>
</dbReference>
<dbReference type="EMBL" id="SLZY01000004">
    <property type="protein sequence ID" value="TCS72626.1"/>
    <property type="molecule type" value="Genomic_DNA"/>
</dbReference>
<dbReference type="Pfam" id="PF10411">
    <property type="entry name" value="DsbC_N"/>
    <property type="match status" value="1"/>
</dbReference>
<dbReference type="Proteomes" id="UP000295135">
    <property type="component" value="Unassembled WGS sequence"/>
</dbReference>
<dbReference type="PANTHER" id="PTHR35272">
    <property type="entry name" value="THIOL:DISULFIDE INTERCHANGE PROTEIN DSBC-RELATED"/>
    <property type="match status" value="1"/>
</dbReference>
<evidence type="ECO:0000256" key="4">
    <source>
        <dbReference type="ARBA" id="ARBA00022764"/>
    </source>
</evidence>
<proteinExistence type="inferred from homology"/>
<evidence type="ECO:0000313" key="10">
    <source>
        <dbReference type="Proteomes" id="UP000295135"/>
    </source>
</evidence>
<feature type="chain" id="PRO_5020834361" description="Thiol:disulfide interchange protein" evidence="7">
    <location>
        <begin position="19"/>
        <end position="237"/>
    </location>
</feature>
<evidence type="ECO:0000256" key="6">
    <source>
        <dbReference type="ARBA" id="ARBA00023284"/>
    </source>
</evidence>
<evidence type="ECO:0000256" key="3">
    <source>
        <dbReference type="ARBA" id="ARBA00022729"/>
    </source>
</evidence>
<comment type="function">
    <text evidence="7">Required for disulfide bond formation in some periplasmic proteins. Acts by transferring its disulfide bond to other proteins and is reduced in the process.</text>
</comment>
<name>A0A4R3JYB4_9PROT</name>
<sequence length="237" mass="26334">MRLLLAVLLSTLTFHALAGEAEVRKAFEARFPGSKVSSVSKTPLPGIYEIVADDNQLAYVDEKAEYLVLGEVIDLKNRRNLTREKVDQLMAIRFDSLPLQNAIKFVKGDGKRTLAVFSDVDCPFCKRLEPELAKLDNVTIYMFPYPIASLHPNAGQKSKQIWCSKDRAQVWQDLMLRGKQPAKVADCKNPVDENVAFGQKLGISGTPTLVFANGRRVPGYIQADKIEALLKEAGKAK</sequence>
<evidence type="ECO:0000256" key="2">
    <source>
        <dbReference type="ARBA" id="ARBA00009813"/>
    </source>
</evidence>
<dbReference type="PROSITE" id="PS51352">
    <property type="entry name" value="THIOREDOXIN_2"/>
    <property type="match status" value="1"/>
</dbReference>